<dbReference type="GO" id="GO:0051083">
    <property type="term" value="P:'de novo' cotranslational protein folding"/>
    <property type="evidence" value="ECO:0007669"/>
    <property type="project" value="TreeGrafter"/>
</dbReference>
<dbReference type="InterPro" id="IPR046357">
    <property type="entry name" value="PPIase_dom_sf"/>
</dbReference>
<dbReference type="HAMAP" id="MF_00303">
    <property type="entry name" value="Trigger_factor_Tig"/>
    <property type="match status" value="1"/>
</dbReference>
<dbReference type="PIRSF" id="PIRSF003095">
    <property type="entry name" value="Trigger_factor"/>
    <property type="match status" value="1"/>
</dbReference>
<dbReference type="EMBL" id="CP029556">
    <property type="protein sequence ID" value="AXA83746.1"/>
    <property type="molecule type" value="Genomic_DNA"/>
</dbReference>
<dbReference type="Gene3D" id="1.10.3120.10">
    <property type="entry name" value="Trigger factor, C-terminal domain"/>
    <property type="match status" value="1"/>
</dbReference>
<gene>
    <name evidence="11" type="primary">tig</name>
    <name evidence="14" type="ORF">DCD74_02700</name>
</gene>
<keyword evidence="7 11" id="KW-0143">Chaperone</keyword>
<keyword evidence="5 11" id="KW-0132">Cell division</keyword>
<feature type="domain" description="Trigger factor ribosome-binding bacterial" evidence="12">
    <location>
        <begin position="1"/>
        <end position="145"/>
    </location>
</feature>
<comment type="function">
    <text evidence="11">Involved in protein export. Acts as a chaperone by maintaining the newly synthesized protein in an open conformation. Functions as a peptidyl-prolyl cis-trans isomerase.</text>
</comment>
<keyword evidence="6 11" id="KW-0697">Rotamase</keyword>
<comment type="similarity">
    <text evidence="2 11">Belongs to the FKBP-type PPIase family. Tig subfamily.</text>
</comment>
<dbReference type="OrthoDB" id="9767721at2"/>
<dbReference type="InterPro" id="IPR005215">
    <property type="entry name" value="Trig_fac"/>
</dbReference>
<dbReference type="GO" id="GO:0015031">
    <property type="term" value="P:protein transport"/>
    <property type="evidence" value="ECO:0007669"/>
    <property type="project" value="UniProtKB-UniRule"/>
</dbReference>
<evidence type="ECO:0000256" key="8">
    <source>
        <dbReference type="ARBA" id="ARBA00023235"/>
    </source>
</evidence>
<comment type="domain">
    <text evidence="11">Consists of 3 domains; the N-terminus binds the ribosome, the middle domain has PPIase activity, while the C-terminus has intrinsic chaperone activity on its own.</text>
</comment>
<evidence type="ECO:0000256" key="2">
    <source>
        <dbReference type="ARBA" id="ARBA00005464"/>
    </source>
</evidence>
<evidence type="ECO:0000256" key="4">
    <source>
        <dbReference type="ARBA" id="ARBA00016902"/>
    </source>
</evidence>
<dbReference type="InterPro" id="IPR037041">
    <property type="entry name" value="Trigger_fac_C_sf"/>
</dbReference>
<dbReference type="Pfam" id="PF05697">
    <property type="entry name" value="Trigger_N"/>
    <property type="match status" value="1"/>
</dbReference>
<comment type="subcellular location">
    <subcellularLocation>
        <location evidence="11">Cytoplasm</location>
    </subcellularLocation>
    <text evidence="11">About half TF is bound to the ribosome near the polypeptide exit tunnel while the other half is free in the cytoplasm.</text>
</comment>
<dbReference type="GO" id="GO:0005737">
    <property type="term" value="C:cytoplasm"/>
    <property type="evidence" value="ECO:0007669"/>
    <property type="project" value="UniProtKB-SubCell"/>
</dbReference>
<protein>
    <recommendedName>
        <fullName evidence="4 11">Trigger factor</fullName>
        <shortName evidence="11">TF</shortName>
        <ecNumber evidence="3 11">5.2.1.8</ecNumber>
    </recommendedName>
    <alternativeName>
        <fullName evidence="10 11">PPIase</fullName>
    </alternativeName>
</protein>
<accession>A0A344J3Y6</accession>
<feature type="domain" description="Trigger factor C-terminal" evidence="13">
    <location>
        <begin position="265"/>
        <end position="414"/>
    </location>
</feature>
<evidence type="ECO:0000256" key="3">
    <source>
        <dbReference type="ARBA" id="ARBA00013194"/>
    </source>
</evidence>
<reference evidence="15" key="1">
    <citation type="submission" date="2018-05" db="EMBL/GenBank/DDBJ databases">
        <title>Luteimonas pekinense sp. nov., isolated from human Meibomian gland secretions, Beijing, China.</title>
        <authorList>
            <person name="Wen T."/>
            <person name="Bai H."/>
            <person name="Lv H."/>
        </authorList>
    </citation>
    <scope>NUCLEOTIDE SEQUENCE [LARGE SCALE GENOMIC DNA]</scope>
    <source>
        <strain evidence="15">83-4</strain>
    </source>
</reference>
<dbReference type="RefSeq" id="WP_112925961.1">
    <property type="nucleotide sequence ID" value="NZ_CP029556.1"/>
</dbReference>
<evidence type="ECO:0000259" key="12">
    <source>
        <dbReference type="Pfam" id="PF05697"/>
    </source>
</evidence>
<dbReference type="PANTHER" id="PTHR30560:SF3">
    <property type="entry name" value="TRIGGER FACTOR-LIKE PROTEIN TIG, CHLOROPLASTIC"/>
    <property type="match status" value="1"/>
</dbReference>
<dbReference type="PANTHER" id="PTHR30560">
    <property type="entry name" value="TRIGGER FACTOR CHAPERONE AND PEPTIDYL-PROLYL CIS/TRANS ISOMERASE"/>
    <property type="match status" value="1"/>
</dbReference>
<organism evidence="14 15">
    <name type="scientific">Solilutibacter oculi</name>
    <dbReference type="NCBI Taxonomy" id="2698682"/>
    <lineage>
        <taxon>Bacteria</taxon>
        <taxon>Pseudomonadati</taxon>
        <taxon>Pseudomonadota</taxon>
        <taxon>Gammaproteobacteria</taxon>
        <taxon>Lysobacterales</taxon>
        <taxon>Lysobacteraceae</taxon>
        <taxon>Solilutibacter</taxon>
    </lineage>
</organism>
<dbReference type="SUPFAM" id="SSF54534">
    <property type="entry name" value="FKBP-like"/>
    <property type="match status" value="1"/>
</dbReference>
<dbReference type="GO" id="GO:0044183">
    <property type="term" value="F:protein folding chaperone"/>
    <property type="evidence" value="ECO:0007669"/>
    <property type="project" value="TreeGrafter"/>
</dbReference>
<evidence type="ECO:0000256" key="10">
    <source>
        <dbReference type="ARBA" id="ARBA00029986"/>
    </source>
</evidence>
<keyword evidence="9 11" id="KW-0131">Cell cycle</keyword>
<dbReference type="NCBIfam" id="TIGR00115">
    <property type="entry name" value="tig"/>
    <property type="match status" value="1"/>
</dbReference>
<dbReference type="GO" id="GO:0043335">
    <property type="term" value="P:protein unfolding"/>
    <property type="evidence" value="ECO:0007669"/>
    <property type="project" value="TreeGrafter"/>
</dbReference>
<dbReference type="InterPro" id="IPR008881">
    <property type="entry name" value="Trigger_fac_ribosome-bd_bac"/>
</dbReference>
<dbReference type="EC" id="5.2.1.8" evidence="3 11"/>
<keyword evidence="11" id="KW-0963">Cytoplasm</keyword>
<dbReference type="InterPro" id="IPR008880">
    <property type="entry name" value="Trigger_fac_C"/>
</dbReference>
<evidence type="ECO:0000256" key="11">
    <source>
        <dbReference type="HAMAP-Rule" id="MF_00303"/>
    </source>
</evidence>
<dbReference type="Gene3D" id="3.10.50.40">
    <property type="match status" value="1"/>
</dbReference>
<keyword evidence="15" id="KW-1185">Reference proteome</keyword>
<evidence type="ECO:0000256" key="1">
    <source>
        <dbReference type="ARBA" id="ARBA00000971"/>
    </source>
</evidence>
<evidence type="ECO:0000313" key="14">
    <source>
        <dbReference type="EMBL" id="AXA83746.1"/>
    </source>
</evidence>
<dbReference type="KEGG" id="lue:DCD74_02700"/>
<dbReference type="InterPro" id="IPR036611">
    <property type="entry name" value="Trigger_fac_ribosome-bd_sf"/>
</dbReference>
<evidence type="ECO:0000256" key="7">
    <source>
        <dbReference type="ARBA" id="ARBA00023186"/>
    </source>
</evidence>
<evidence type="ECO:0000256" key="5">
    <source>
        <dbReference type="ARBA" id="ARBA00022618"/>
    </source>
</evidence>
<proteinExistence type="inferred from homology"/>
<sequence>MQVSIESTGDLGRRVVFRVPSVDLENRVGSRLREIARDARIKGFRPGKVPTSVIEKRYGPQVRAEILDGLLRQGFGDALKGETFQIAGSPRIEPSDEAAAEGELAYVADFEVVPEFGEIDLAKLNVTRHTSAVEEADIDRMIENLREQRRSWSPVQVEAKEGDLVDVEMWTETDGVRLPAEGSERGSTVIGSGMLYPTIESELVGLKTGDEKVASVAFPAEWPVPALAGKTANVHLKAVQVAEAQLPEVNHAFIRSFGVKSGEADQFRDEIRNNLERELKGALMYRLRRAVGEEIISSYGHVAMPPKLVEAEAKAMAEAAVQQAREQGQALDVDASQFMEAAGKRALVALFTGEVARRNKLQLDRGRLMETMRLIASTYEEPEQVIELYRNDPQLLQGLQNRVMEEQVTDWIAEQAQHTERPLPFQDAIRPE</sequence>
<dbReference type="Pfam" id="PF05698">
    <property type="entry name" value="Trigger_C"/>
    <property type="match status" value="1"/>
</dbReference>
<dbReference type="SUPFAM" id="SSF109998">
    <property type="entry name" value="Triger factor/SurA peptide-binding domain-like"/>
    <property type="match status" value="1"/>
</dbReference>
<dbReference type="GO" id="GO:0051301">
    <property type="term" value="P:cell division"/>
    <property type="evidence" value="ECO:0007669"/>
    <property type="project" value="UniProtKB-KW"/>
</dbReference>
<dbReference type="Gene3D" id="3.30.70.1050">
    <property type="entry name" value="Trigger factor ribosome-binding domain"/>
    <property type="match status" value="1"/>
</dbReference>
<evidence type="ECO:0000259" key="13">
    <source>
        <dbReference type="Pfam" id="PF05698"/>
    </source>
</evidence>
<dbReference type="SUPFAM" id="SSF102735">
    <property type="entry name" value="Trigger factor ribosome-binding domain"/>
    <property type="match status" value="1"/>
</dbReference>
<comment type="catalytic activity">
    <reaction evidence="1 11">
        <text>[protein]-peptidylproline (omega=180) = [protein]-peptidylproline (omega=0)</text>
        <dbReference type="Rhea" id="RHEA:16237"/>
        <dbReference type="Rhea" id="RHEA-COMP:10747"/>
        <dbReference type="Rhea" id="RHEA-COMP:10748"/>
        <dbReference type="ChEBI" id="CHEBI:83833"/>
        <dbReference type="ChEBI" id="CHEBI:83834"/>
        <dbReference type="EC" id="5.2.1.8"/>
    </reaction>
</comment>
<dbReference type="Proteomes" id="UP000251842">
    <property type="component" value="Chromosome"/>
</dbReference>
<dbReference type="InterPro" id="IPR027304">
    <property type="entry name" value="Trigger_fact/SurA_dom_sf"/>
</dbReference>
<dbReference type="GO" id="GO:0003755">
    <property type="term" value="F:peptidyl-prolyl cis-trans isomerase activity"/>
    <property type="evidence" value="ECO:0007669"/>
    <property type="project" value="UniProtKB-UniRule"/>
</dbReference>
<evidence type="ECO:0000256" key="9">
    <source>
        <dbReference type="ARBA" id="ARBA00023306"/>
    </source>
</evidence>
<evidence type="ECO:0000313" key="15">
    <source>
        <dbReference type="Proteomes" id="UP000251842"/>
    </source>
</evidence>
<dbReference type="GO" id="GO:0043022">
    <property type="term" value="F:ribosome binding"/>
    <property type="evidence" value="ECO:0007669"/>
    <property type="project" value="TreeGrafter"/>
</dbReference>
<keyword evidence="8 11" id="KW-0413">Isomerase</keyword>
<evidence type="ECO:0000256" key="6">
    <source>
        <dbReference type="ARBA" id="ARBA00023110"/>
    </source>
</evidence>
<dbReference type="AlphaFoldDB" id="A0A344J3Y6"/>
<name>A0A344J3Y6_9GAMM</name>